<gene>
    <name evidence="2" type="ORF">FQV27_11145</name>
</gene>
<dbReference type="PROSITE" id="PS51186">
    <property type="entry name" value="GNAT"/>
    <property type="match status" value="1"/>
</dbReference>
<protein>
    <submittedName>
        <fullName evidence="2">GNAT family N-acetyltransferase</fullName>
    </submittedName>
</protein>
<sequence>MTAPRERDRMITLSHVPADRLHELTHLQQHPGQYANNGAQMILDDTPDLSFHAIHADGELVGMFKLDPLYAQRHDFAKETDLGMRGVLIDMAHQGKGFGTAAMAALPAYAARQYPDKGRLVLTVNLLNPAAYAAYRGAGFRDEGGIYAGGSRGPQHILWADLPLTGTAPCSARSSTS</sequence>
<dbReference type="AlphaFoldDB" id="A0A5C6S1S3"/>
<feature type="domain" description="N-acetyltransferase" evidence="1">
    <location>
        <begin position="11"/>
        <end position="169"/>
    </location>
</feature>
<dbReference type="SUPFAM" id="SSF55729">
    <property type="entry name" value="Acyl-CoA N-acyltransferases (Nat)"/>
    <property type="match status" value="1"/>
</dbReference>
<dbReference type="InterPro" id="IPR016181">
    <property type="entry name" value="Acyl_CoA_acyltransferase"/>
</dbReference>
<proteinExistence type="predicted"/>
<dbReference type="Pfam" id="PF00583">
    <property type="entry name" value="Acetyltransf_1"/>
    <property type="match status" value="1"/>
</dbReference>
<evidence type="ECO:0000259" key="1">
    <source>
        <dbReference type="PROSITE" id="PS51186"/>
    </source>
</evidence>
<name>A0A5C6S1S3_9RHOB</name>
<comment type="caution">
    <text evidence="2">The sequence shown here is derived from an EMBL/GenBank/DDBJ whole genome shotgun (WGS) entry which is preliminary data.</text>
</comment>
<dbReference type="GO" id="GO:0016747">
    <property type="term" value="F:acyltransferase activity, transferring groups other than amino-acyl groups"/>
    <property type="evidence" value="ECO:0007669"/>
    <property type="project" value="InterPro"/>
</dbReference>
<dbReference type="OrthoDB" id="8304386at2"/>
<evidence type="ECO:0000313" key="3">
    <source>
        <dbReference type="Proteomes" id="UP000321562"/>
    </source>
</evidence>
<keyword evidence="3" id="KW-1185">Reference proteome</keyword>
<dbReference type="Gene3D" id="3.40.630.30">
    <property type="match status" value="1"/>
</dbReference>
<keyword evidence="2" id="KW-0808">Transferase</keyword>
<dbReference type="EMBL" id="VOPL01000004">
    <property type="protein sequence ID" value="TXB68539.1"/>
    <property type="molecule type" value="Genomic_DNA"/>
</dbReference>
<evidence type="ECO:0000313" key="2">
    <source>
        <dbReference type="EMBL" id="TXB68539.1"/>
    </source>
</evidence>
<dbReference type="Proteomes" id="UP000321562">
    <property type="component" value="Unassembled WGS sequence"/>
</dbReference>
<reference evidence="2 3" key="1">
    <citation type="submission" date="2019-08" db="EMBL/GenBank/DDBJ databases">
        <authorList>
            <person name="Ye J."/>
        </authorList>
    </citation>
    <scope>NUCLEOTIDE SEQUENCE [LARGE SCALE GENOMIC DNA]</scope>
    <source>
        <strain evidence="2 3">TK008</strain>
    </source>
</reference>
<dbReference type="InterPro" id="IPR000182">
    <property type="entry name" value="GNAT_dom"/>
</dbReference>
<organism evidence="2 3">
    <name type="scientific">Paracoccus aurantiacus</name>
    <dbReference type="NCBI Taxonomy" id="2599412"/>
    <lineage>
        <taxon>Bacteria</taxon>
        <taxon>Pseudomonadati</taxon>
        <taxon>Pseudomonadota</taxon>
        <taxon>Alphaproteobacteria</taxon>
        <taxon>Rhodobacterales</taxon>
        <taxon>Paracoccaceae</taxon>
        <taxon>Paracoccus</taxon>
    </lineage>
</organism>
<accession>A0A5C6S1S3</accession>